<dbReference type="EMBL" id="WWCK01000005">
    <property type="protein sequence ID" value="MYM68777.1"/>
    <property type="molecule type" value="Genomic_DNA"/>
</dbReference>
<dbReference type="Proteomes" id="UP000450012">
    <property type="component" value="Unassembled WGS sequence"/>
</dbReference>
<evidence type="ECO:0000313" key="2">
    <source>
        <dbReference type="Proteomes" id="UP000450012"/>
    </source>
</evidence>
<name>A0A7X4GUB2_9BURK</name>
<organism evidence="1 2">
    <name type="scientific">Duganella rivi</name>
    <dbReference type="NCBI Taxonomy" id="2666083"/>
    <lineage>
        <taxon>Bacteria</taxon>
        <taxon>Pseudomonadati</taxon>
        <taxon>Pseudomonadota</taxon>
        <taxon>Betaproteobacteria</taxon>
        <taxon>Burkholderiales</taxon>
        <taxon>Oxalobacteraceae</taxon>
        <taxon>Telluria group</taxon>
        <taxon>Duganella</taxon>
    </lineage>
</organism>
<proteinExistence type="predicted"/>
<reference evidence="1 2" key="1">
    <citation type="submission" date="2019-12" db="EMBL/GenBank/DDBJ databases">
        <title>Novel species isolated from a subtropical stream in China.</title>
        <authorList>
            <person name="Lu H."/>
        </authorList>
    </citation>
    <scope>NUCLEOTIDE SEQUENCE [LARGE SCALE GENOMIC DNA]</scope>
    <source>
        <strain evidence="1 2">FT55W</strain>
    </source>
</reference>
<comment type="caution">
    <text evidence="1">The sequence shown here is derived from an EMBL/GenBank/DDBJ whole genome shotgun (WGS) entry which is preliminary data.</text>
</comment>
<dbReference type="AlphaFoldDB" id="A0A7X4GUB2"/>
<keyword evidence="2" id="KW-1185">Reference proteome</keyword>
<sequence length="123" mass="13448">MDIPHNFAVSLVSLALVRNGYRTYKDVPPGMGEEADILAVGNGEKFAVQVSVLKSHSAIPAQLERQRAACEAAFGTPTYFAFLADGETLLLVGAALHQRMRFRDNDVRLDEIPGHIKITSYCS</sequence>
<accession>A0A7X4GUB2</accession>
<evidence type="ECO:0008006" key="3">
    <source>
        <dbReference type="Google" id="ProtNLM"/>
    </source>
</evidence>
<gene>
    <name evidence="1" type="ORF">GTP45_18330</name>
</gene>
<dbReference type="RefSeq" id="WP_161015311.1">
    <property type="nucleotide sequence ID" value="NZ_WWCK01000005.1"/>
</dbReference>
<evidence type="ECO:0000313" key="1">
    <source>
        <dbReference type="EMBL" id="MYM68777.1"/>
    </source>
</evidence>
<protein>
    <recommendedName>
        <fullName evidence="3">Restriction endonuclease</fullName>
    </recommendedName>
</protein>